<dbReference type="EMBL" id="JAGMUU010000050">
    <property type="protein sequence ID" value="KAH7112624.1"/>
    <property type="molecule type" value="Genomic_DNA"/>
</dbReference>
<comment type="subcellular location">
    <subcellularLocation>
        <location evidence="1">Membrane</location>
        <topology evidence="1">Multi-pass membrane protein</topology>
    </subcellularLocation>
</comment>
<dbReference type="AlphaFoldDB" id="A0A9P9IAK1"/>
<evidence type="ECO:0000256" key="4">
    <source>
        <dbReference type="ARBA" id="ARBA00022989"/>
    </source>
</evidence>
<dbReference type="InterPro" id="IPR000791">
    <property type="entry name" value="Gpr1/Fun34/SatP-like"/>
</dbReference>
<comment type="caution">
    <text evidence="7">The sequence shown here is derived from an EMBL/GenBank/DDBJ whole genome shotgun (WGS) entry which is preliminary data.</text>
</comment>
<evidence type="ECO:0000256" key="5">
    <source>
        <dbReference type="ARBA" id="ARBA00023136"/>
    </source>
</evidence>
<accession>A0A9P9IAK1</accession>
<dbReference type="GO" id="GO:0015123">
    <property type="term" value="F:acetate transmembrane transporter activity"/>
    <property type="evidence" value="ECO:0007669"/>
    <property type="project" value="TreeGrafter"/>
</dbReference>
<comment type="similarity">
    <text evidence="2">Belongs to the acetate uptake transporter (AceTr) (TC 2.A.96) family.</text>
</comment>
<evidence type="ECO:0000256" key="2">
    <source>
        <dbReference type="ARBA" id="ARBA00005587"/>
    </source>
</evidence>
<feature type="transmembrane region" description="Helical" evidence="6">
    <location>
        <begin position="173"/>
        <end position="194"/>
    </location>
</feature>
<dbReference type="Pfam" id="PF01184">
    <property type="entry name" value="Gpr1_Fun34_YaaH"/>
    <property type="match status" value="1"/>
</dbReference>
<dbReference type="PANTHER" id="PTHR31123">
    <property type="entry name" value="ACCUMULATION OF DYADS PROTEIN 2-RELATED"/>
    <property type="match status" value="1"/>
</dbReference>
<feature type="transmembrane region" description="Helical" evidence="6">
    <location>
        <begin position="45"/>
        <end position="65"/>
    </location>
</feature>
<protein>
    <submittedName>
        <fullName evidence="7">GPR1/FUN34/yaaH family-domain-containing protein</fullName>
    </submittedName>
</protein>
<evidence type="ECO:0000313" key="9">
    <source>
        <dbReference type="Proteomes" id="UP000717696"/>
    </source>
</evidence>
<dbReference type="Proteomes" id="UP000717696">
    <property type="component" value="Unassembled WGS sequence"/>
</dbReference>
<organism evidence="7 9">
    <name type="scientific">Dactylonectria estremocensis</name>
    <dbReference type="NCBI Taxonomy" id="1079267"/>
    <lineage>
        <taxon>Eukaryota</taxon>
        <taxon>Fungi</taxon>
        <taxon>Dikarya</taxon>
        <taxon>Ascomycota</taxon>
        <taxon>Pezizomycotina</taxon>
        <taxon>Sordariomycetes</taxon>
        <taxon>Hypocreomycetidae</taxon>
        <taxon>Hypocreales</taxon>
        <taxon>Nectriaceae</taxon>
        <taxon>Dactylonectria</taxon>
    </lineage>
</organism>
<evidence type="ECO:0000313" key="8">
    <source>
        <dbReference type="EMBL" id="KAH7112997.1"/>
    </source>
</evidence>
<reference evidence="7" key="1">
    <citation type="journal article" date="2021" name="Nat. Commun.">
        <title>Genetic determinants of endophytism in the Arabidopsis root mycobiome.</title>
        <authorList>
            <person name="Mesny F."/>
            <person name="Miyauchi S."/>
            <person name="Thiergart T."/>
            <person name="Pickel B."/>
            <person name="Atanasova L."/>
            <person name="Karlsson M."/>
            <person name="Huettel B."/>
            <person name="Barry K.W."/>
            <person name="Haridas S."/>
            <person name="Chen C."/>
            <person name="Bauer D."/>
            <person name="Andreopoulos W."/>
            <person name="Pangilinan J."/>
            <person name="LaButti K."/>
            <person name="Riley R."/>
            <person name="Lipzen A."/>
            <person name="Clum A."/>
            <person name="Drula E."/>
            <person name="Henrissat B."/>
            <person name="Kohler A."/>
            <person name="Grigoriev I.V."/>
            <person name="Martin F.M."/>
            <person name="Hacquard S."/>
        </authorList>
    </citation>
    <scope>NUCLEOTIDE SEQUENCE</scope>
    <source>
        <strain evidence="7">MPI-CAGE-AT-0021</strain>
    </source>
</reference>
<evidence type="ECO:0000256" key="3">
    <source>
        <dbReference type="ARBA" id="ARBA00022692"/>
    </source>
</evidence>
<evidence type="ECO:0000256" key="1">
    <source>
        <dbReference type="ARBA" id="ARBA00004141"/>
    </source>
</evidence>
<dbReference type="EMBL" id="JAGMUU010000048">
    <property type="protein sequence ID" value="KAH7112997.1"/>
    <property type="molecule type" value="Genomic_DNA"/>
</dbReference>
<keyword evidence="9" id="KW-1185">Reference proteome</keyword>
<feature type="transmembrane region" description="Helical" evidence="6">
    <location>
        <begin position="145"/>
        <end position="166"/>
    </location>
</feature>
<keyword evidence="5 6" id="KW-0472">Membrane</keyword>
<feature type="transmembrane region" description="Helical" evidence="6">
    <location>
        <begin position="77"/>
        <end position="97"/>
    </location>
</feature>
<name>A0A9P9IAK1_9HYPO</name>
<dbReference type="PANTHER" id="PTHR31123:SF4">
    <property type="entry name" value="PROTEIN ALCS"/>
    <property type="match status" value="1"/>
</dbReference>
<sequence length="331" mass="36057">MDRSDIDSTPANKQLCESRRISASESRNMSPERLKQQCTFGNPTPIALGGFIMCTTPLSMILLGWEGAGGLGAANVGTYFYLGGLLLLLGGVGEWILGNTFPAVVFCQFGGFWFAYGATLVPGYGAYGAYSVDANNPAEGLKEPAFFATFAFFLFAMALLCVVFFVASIRTNVLFFLIFLLLIPTFCCLAGAFFHLSHGNTGTAATLQKVGAGILLAVSFLACRFPIRSSIGRPLKFGEGGKEMRVMRHLGVESDIVQVLQTSFGKWDPARIVVIHNFSLKDLDVHMQLHALRLVIKFHSRSKQTGGQEDQLFQSYVQSCAKGWKCHEATT</sequence>
<keyword evidence="3 6" id="KW-0812">Transmembrane</keyword>
<dbReference type="InterPro" id="IPR051633">
    <property type="entry name" value="AceTr"/>
</dbReference>
<evidence type="ECO:0000313" key="7">
    <source>
        <dbReference type="EMBL" id="KAH7112624.1"/>
    </source>
</evidence>
<feature type="transmembrane region" description="Helical" evidence="6">
    <location>
        <begin position="206"/>
        <end position="227"/>
    </location>
</feature>
<keyword evidence="4 6" id="KW-1133">Transmembrane helix</keyword>
<dbReference type="GO" id="GO:0005886">
    <property type="term" value="C:plasma membrane"/>
    <property type="evidence" value="ECO:0007669"/>
    <property type="project" value="TreeGrafter"/>
</dbReference>
<gene>
    <name evidence="8" type="ORF">B0J13DRAFT_461033</name>
    <name evidence="7" type="ORF">B0J13DRAFT_461289</name>
</gene>
<evidence type="ECO:0000256" key="6">
    <source>
        <dbReference type="SAM" id="Phobius"/>
    </source>
</evidence>
<proteinExistence type="inferred from homology"/>
<dbReference type="OrthoDB" id="3648309at2759"/>
<feature type="transmembrane region" description="Helical" evidence="6">
    <location>
        <begin position="104"/>
        <end position="125"/>
    </location>
</feature>